<reference evidence="1" key="1">
    <citation type="submission" date="2021-12" db="EMBL/GenBank/DDBJ databases">
        <title>Convergent genome expansion in fungi linked to evolution of root-endophyte symbiosis.</title>
        <authorList>
            <consortium name="DOE Joint Genome Institute"/>
            <person name="Ke Y.-H."/>
            <person name="Bonito G."/>
            <person name="Liao H.-L."/>
            <person name="Looney B."/>
            <person name="Rojas-Flechas A."/>
            <person name="Nash J."/>
            <person name="Hameed K."/>
            <person name="Schadt C."/>
            <person name="Martin F."/>
            <person name="Crous P.W."/>
            <person name="Miettinen O."/>
            <person name="Magnuson J.K."/>
            <person name="Labbe J."/>
            <person name="Jacobson D."/>
            <person name="Doktycz M.J."/>
            <person name="Veneault-Fourrey C."/>
            <person name="Kuo A."/>
            <person name="Mondo S."/>
            <person name="Calhoun S."/>
            <person name="Riley R."/>
            <person name="Ohm R."/>
            <person name="LaButti K."/>
            <person name="Andreopoulos B."/>
            <person name="Pangilinan J."/>
            <person name="Nolan M."/>
            <person name="Tritt A."/>
            <person name="Clum A."/>
            <person name="Lipzen A."/>
            <person name="Daum C."/>
            <person name="Barry K."/>
            <person name="Grigoriev I.V."/>
            <person name="Vilgalys R."/>
        </authorList>
    </citation>
    <scope>NUCLEOTIDE SEQUENCE</scope>
    <source>
        <strain evidence="1">PMI_201</strain>
    </source>
</reference>
<evidence type="ECO:0000313" key="2">
    <source>
        <dbReference type="Proteomes" id="UP001201262"/>
    </source>
</evidence>
<evidence type="ECO:0000313" key="1">
    <source>
        <dbReference type="EMBL" id="KAH8703941.1"/>
    </source>
</evidence>
<gene>
    <name evidence="1" type="ORF">BGW36DRAFT_94050</name>
</gene>
<sequence length="447" mass="50210">MSTGLTNLLLEKYIRETGMAHQHIYGYYYSAWRQELDSGMSLGPVELQEAWRSFVDEESLKLGLYGVSVIDFQLVLACNTRPEISPLEIVWDLPWSTQSWEANTAEEWWKQIVEEASTYQGMDGRMSDRGLIVKSVFLVTQSLLSDAPPEPLLRSLSSSPFALFCVTANIYRLVRGFTHYLYQLPPNPANPSPFHMLTHVQNSQISSALNVILGLRSADQNVLNTYGQGDGLWDAVELVCWVTKVSLCIPDDLLISGIVDTEITAAFATAVHLSLGNQVLGRRSRNIFKKSSTFSDHGFLLIFEELMNVMNAMWGADAQKAMREAPWISVLGFRVLLDLYRVLRLAITDIHERAVLGTFSSAKSFDPAHVIYSAVKDALAIHLKNKRTLLATRNLEQLGLLELTEDPKVFERKFIILMIQSCNERNVWAVGRAMAMVLEVISTGDQS</sequence>
<accession>A0AAD4Q557</accession>
<name>A0AAD4Q557_9EURO</name>
<keyword evidence="2" id="KW-1185">Reference proteome</keyword>
<dbReference type="AlphaFoldDB" id="A0AAD4Q557"/>
<dbReference type="GeneID" id="70253003"/>
<dbReference type="RefSeq" id="XP_046076959.1">
    <property type="nucleotide sequence ID" value="XM_046222717.1"/>
</dbReference>
<dbReference type="EMBL" id="JAJTJA010000002">
    <property type="protein sequence ID" value="KAH8703941.1"/>
    <property type="molecule type" value="Genomic_DNA"/>
</dbReference>
<organism evidence="1 2">
    <name type="scientific">Talaromyces proteolyticus</name>
    <dbReference type="NCBI Taxonomy" id="1131652"/>
    <lineage>
        <taxon>Eukaryota</taxon>
        <taxon>Fungi</taxon>
        <taxon>Dikarya</taxon>
        <taxon>Ascomycota</taxon>
        <taxon>Pezizomycotina</taxon>
        <taxon>Eurotiomycetes</taxon>
        <taxon>Eurotiomycetidae</taxon>
        <taxon>Eurotiales</taxon>
        <taxon>Trichocomaceae</taxon>
        <taxon>Talaromyces</taxon>
        <taxon>Talaromyces sect. Bacilispori</taxon>
    </lineage>
</organism>
<protein>
    <recommendedName>
        <fullName evidence="3">Transcription factor domain-containing protein</fullName>
    </recommendedName>
</protein>
<evidence type="ECO:0008006" key="3">
    <source>
        <dbReference type="Google" id="ProtNLM"/>
    </source>
</evidence>
<proteinExistence type="predicted"/>
<comment type="caution">
    <text evidence="1">The sequence shown here is derived from an EMBL/GenBank/DDBJ whole genome shotgun (WGS) entry which is preliminary data.</text>
</comment>
<dbReference type="Proteomes" id="UP001201262">
    <property type="component" value="Unassembled WGS sequence"/>
</dbReference>